<dbReference type="AlphaFoldDB" id="A0A1M7CEC5"/>
<feature type="region of interest" description="Disordered" evidence="1">
    <location>
        <begin position="464"/>
        <end position="490"/>
    </location>
</feature>
<dbReference type="STRING" id="735517.SAMN05444272_1140"/>
<organism evidence="2 3">
    <name type="scientific">Roseibium suaedae</name>
    <dbReference type="NCBI Taxonomy" id="735517"/>
    <lineage>
        <taxon>Bacteria</taxon>
        <taxon>Pseudomonadati</taxon>
        <taxon>Pseudomonadota</taxon>
        <taxon>Alphaproteobacteria</taxon>
        <taxon>Hyphomicrobiales</taxon>
        <taxon>Stappiaceae</taxon>
        <taxon>Roseibium</taxon>
    </lineage>
</organism>
<protein>
    <submittedName>
        <fullName evidence="2">Uncharacterized protein</fullName>
    </submittedName>
</protein>
<name>A0A1M7CEC5_9HYPH</name>
<keyword evidence="3" id="KW-1185">Reference proteome</keyword>
<evidence type="ECO:0000313" key="3">
    <source>
        <dbReference type="Proteomes" id="UP000186002"/>
    </source>
</evidence>
<reference evidence="2 3" key="1">
    <citation type="submission" date="2016-11" db="EMBL/GenBank/DDBJ databases">
        <authorList>
            <person name="Jaros S."/>
            <person name="Januszkiewicz K."/>
            <person name="Wedrychowicz H."/>
        </authorList>
    </citation>
    <scope>NUCLEOTIDE SEQUENCE [LARGE SCALE GENOMIC DNA]</scope>
    <source>
        <strain evidence="2 3">DSM 22153</strain>
    </source>
</reference>
<proteinExistence type="predicted"/>
<dbReference type="Proteomes" id="UP000186002">
    <property type="component" value="Unassembled WGS sequence"/>
</dbReference>
<evidence type="ECO:0000313" key="2">
    <source>
        <dbReference type="EMBL" id="SHL65526.1"/>
    </source>
</evidence>
<evidence type="ECO:0000256" key="1">
    <source>
        <dbReference type="SAM" id="MobiDB-lite"/>
    </source>
</evidence>
<dbReference type="EMBL" id="FRBW01000001">
    <property type="protein sequence ID" value="SHL65526.1"/>
    <property type="molecule type" value="Genomic_DNA"/>
</dbReference>
<accession>A0A1M7CEC5</accession>
<sequence length="490" mass="55161">MTNPELVSNKIRSYLQDLSPKAVEGLVRSLERARAEGSNDPHFELILTVSAQMLRQFQPSEAESRAWRLRQGQVQRKFFQPLDEFLVTEFLPNKQEGRIHRDVLDRVWTWLGRDLLPSDVKKVLDLALRPKVSDDKLDLLVSNLRRTALDAMSNALHQIDRSDKERRRLSIEVGGERGIADLKDINKIFGAEDWLMPLLQVVPETLNEKKFRADTSILRIVQRCSERFPDHVPVVAVALMERADSPSDLACFAGRLANTTDAKLISASRFAPFIDVVLSEAERLNMLAQEHRKHNPDPVAFSTALSDYHNLVKGLEQDLEFSHSSTWHKRLSETKREISASVTSELQNAMAAVRRSLQVPKTDAAGNLKIDSASIDEAVRALRTAVMVRNGSETFAVNDVGKRTRQVIEQTLEIVTRSLISDLSKQPDQDVAAHLSAVDTAIMLSDIYFGGDYSAQLKRSRQTALEKQRTAPKGPEFPFKPETLQISVAE</sequence>
<gene>
    <name evidence="2" type="ORF">SAMN05444272_1140</name>
</gene>